<dbReference type="GeneID" id="80906643"/>
<dbReference type="SUPFAM" id="SSF47095">
    <property type="entry name" value="HMG-box"/>
    <property type="match status" value="1"/>
</dbReference>
<dbReference type="OrthoDB" id="6247875at2759"/>
<dbReference type="GO" id="GO:0030154">
    <property type="term" value="P:cell differentiation"/>
    <property type="evidence" value="ECO:0007669"/>
    <property type="project" value="TreeGrafter"/>
</dbReference>
<feature type="DNA-binding region" description="HMG box" evidence="3">
    <location>
        <begin position="122"/>
        <end position="190"/>
    </location>
</feature>
<dbReference type="Pfam" id="PF00505">
    <property type="entry name" value="HMG_box"/>
    <property type="match status" value="1"/>
</dbReference>
<sequence>MQLSHLTPGQEATVTAFDDSLEYCKVQLASGGSVELPGNVEQRFGCEMAANYFAHLLGLEIGHKVTVYTGGDGLHTIVRFVLEQELRGPDFSMSAEPSSFTSTSTEQPTTATNTASSIRKGPPRPMNCWMLYRDTRHKQLNYQYPHLTVQQISTLCSEDWKNLPAAQKDEWRARAKDAKEEHQRMYPDYKYSPRKPGQKKKRQSRKAARAAMTATAPAHITPSGEIHSASQSDISPVSVGFDVDTFAASENILDNINDTLFGGSVQMSEVDDAPSQQGPLFHDNETARHNMLEVELDPDFDFDPYDFLGDEGYAFRDGADASITLPCFTSEMF</sequence>
<feature type="compositionally biased region" description="Low complexity" evidence="4">
    <location>
        <begin position="92"/>
        <end position="116"/>
    </location>
</feature>
<dbReference type="GO" id="GO:0000978">
    <property type="term" value="F:RNA polymerase II cis-regulatory region sequence-specific DNA binding"/>
    <property type="evidence" value="ECO:0007669"/>
    <property type="project" value="TreeGrafter"/>
</dbReference>
<reference evidence="6" key="1">
    <citation type="submission" date="2022-10" db="EMBL/GenBank/DDBJ databases">
        <title>Tapping the CABI collections for fungal endophytes: first genome assemblies for Collariella, Neodidymelliopsis, Ascochyta clinopodiicola, Didymella pomorum, Didymosphaeria variabile, Neocosmospora piperis and Neocucurbitaria cava.</title>
        <authorList>
            <person name="Hill R."/>
        </authorList>
    </citation>
    <scope>NUCLEOTIDE SEQUENCE</scope>
    <source>
        <strain evidence="6">IMI 356815</strain>
    </source>
</reference>
<evidence type="ECO:0000313" key="7">
    <source>
        <dbReference type="Proteomes" id="UP001140513"/>
    </source>
</evidence>
<organism evidence="6 7">
    <name type="scientific">Didymosphaeria variabile</name>
    <dbReference type="NCBI Taxonomy" id="1932322"/>
    <lineage>
        <taxon>Eukaryota</taxon>
        <taxon>Fungi</taxon>
        <taxon>Dikarya</taxon>
        <taxon>Ascomycota</taxon>
        <taxon>Pezizomycotina</taxon>
        <taxon>Dothideomycetes</taxon>
        <taxon>Pleosporomycetidae</taxon>
        <taxon>Pleosporales</taxon>
        <taxon>Massarineae</taxon>
        <taxon>Didymosphaeriaceae</taxon>
        <taxon>Didymosphaeria</taxon>
    </lineage>
</organism>
<dbReference type="EMBL" id="JAPEUX010000002">
    <property type="protein sequence ID" value="KAJ4358529.1"/>
    <property type="molecule type" value="Genomic_DNA"/>
</dbReference>
<evidence type="ECO:0000256" key="4">
    <source>
        <dbReference type="SAM" id="MobiDB-lite"/>
    </source>
</evidence>
<protein>
    <recommendedName>
        <fullName evidence="5">HMG box domain-containing protein</fullName>
    </recommendedName>
</protein>
<feature type="compositionally biased region" description="Basic residues" evidence="4">
    <location>
        <begin position="192"/>
        <end position="207"/>
    </location>
</feature>
<dbReference type="PANTHER" id="PTHR10270:SF161">
    <property type="entry name" value="SEX-DETERMINING REGION Y PROTEIN"/>
    <property type="match status" value="1"/>
</dbReference>
<feature type="domain" description="HMG box" evidence="5">
    <location>
        <begin position="122"/>
        <end position="190"/>
    </location>
</feature>
<feature type="region of interest" description="Disordered" evidence="4">
    <location>
        <begin position="92"/>
        <end position="120"/>
    </location>
</feature>
<dbReference type="InterPro" id="IPR009071">
    <property type="entry name" value="HMG_box_dom"/>
</dbReference>
<dbReference type="Gene3D" id="1.10.30.10">
    <property type="entry name" value="High mobility group box domain"/>
    <property type="match status" value="1"/>
</dbReference>
<feature type="compositionally biased region" description="Basic and acidic residues" evidence="4">
    <location>
        <begin position="177"/>
        <end position="187"/>
    </location>
</feature>
<gene>
    <name evidence="6" type="ORF">N0V89_003113</name>
</gene>
<dbReference type="SMART" id="SM00398">
    <property type="entry name" value="HMG"/>
    <property type="match status" value="1"/>
</dbReference>
<evidence type="ECO:0000259" key="5">
    <source>
        <dbReference type="PROSITE" id="PS50118"/>
    </source>
</evidence>
<dbReference type="PROSITE" id="PS50118">
    <property type="entry name" value="HMG_BOX_2"/>
    <property type="match status" value="1"/>
</dbReference>
<dbReference type="AlphaFoldDB" id="A0A9W8XTY8"/>
<dbReference type="InterPro" id="IPR050140">
    <property type="entry name" value="SRY-related_HMG-box_TF-like"/>
</dbReference>
<dbReference type="InterPro" id="IPR036910">
    <property type="entry name" value="HMG_box_dom_sf"/>
</dbReference>
<keyword evidence="1 3" id="KW-0238">DNA-binding</keyword>
<keyword evidence="2" id="KW-0804">Transcription</keyword>
<evidence type="ECO:0000256" key="2">
    <source>
        <dbReference type="ARBA" id="ARBA00023163"/>
    </source>
</evidence>
<dbReference type="Proteomes" id="UP001140513">
    <property type="component" value="Unassembled WGS sequence"/>
</dbReference>
<accession>A0A9W8XTY8</accession>
<evidence type="ECO:0000313" key="6">
    <source>
        <dbReference type="EMBL" id="KAJ4358529.1"/>
    </source>
</evidence>
<name>A0A9W8XTY8_9PLEO</name>
<dbReference type="PANTHER" id="PTHR10270">
    <property type="entry name" value="SOX TRANSCRIPTION FACTOR"/>
    <property type="match status" value="1"/>
</dbReference>
<comment type="caution">
    <text evidence="6">The sequence shown here is derived from an EMBL/GenBank/DDBJ whole genome shotgun (WGS) entry which is preliminary data.</text>
</comment>
<dbReference type="CDD" id="cd01389">
    <property type="entry name" value="HMG-box_ROX1-like"/>
    <property type="match status" value="1"/>
</dbReference>
<evidence type="ECO:0000256" key="3">
    <source>
        <dbReference type="PROSITE-ProRule" id="PRU00267"/>
    </source>
</evidence>
<feature type="region of interest" description="Disordered" evidence="4">
    <location>
        <begin position="177"/>
        <end position="207"/>
    </location>
</feature>
<dbReference type="GO" id="GO:0005634">
    <property type="term" value="C:nucleus"/>
    <property type="evidence" value="ECO:0007669"/>
    <property type="project" value="UniProtKB-UniRule"/>
</dbReference>
<dbReference type="GO" id="GO:0001228">
    <property type="term" value="F:DNA-binding transcription activator activity, RNA polymerase II-specific"/>
    <property type="evidence" value="ECO:0007669"/>
    <property type="project" value="TreeGrafter"/>
</dbReference>
<keyword evidence="3" id="KW-0539">Nucleus</keyword>
<proteinExistence type="predicted"/>
<dbReference type="RefSeq" id="XP_056075388.1">
    <property type="nucleotide sequence ID" value="XM_056211915.1"/>
</dbReference>
<keyword evidence="7" id="KW-1185">Reference proteome</keyword>
<evidence type="ECO:0000256" key="1">
    <source>
        <dbReference type="ARBA" id="ARBA00023125"/>
    </source>
</evidence>